<dbReference type="Gene3D" id="1.10.357.10">
    <property type="entry name" value="Tetracycline Repressor, domain 2"/>
    <property type="match status" value="1"/>
</dbReference>
<proteinExistence type="predicted"/>
<dbReference type="Proteomes" id="UP000618240">
    <property type="component" value="Unassembled WGS sequence"/>
</dbReference>
<dbReference type="InterPro" id="IPR001647">
    <property type="entry name" value="HTH_TetR"/>
</dbReference>
<feature type="DNA-binding region" description="H-T-H motif" evidence="2">
    <location>
        <begin position="24"/>
        <end position="43"/>
    </location>
</feature>
<dbReference type="Pfam" id="PF00440">
    <property type="entry name" value="TetR_N"/>
    <property type="match status" value="1"/>
</dbReference>
<dbReference type="InterPro" id="IPR050109">
    <property type="entry name" value="HTH-type_TetR-like_transc_reg"/>
</dbReference>
<name>A0ABS8A9B5_9FLAO</name>
<sequence length="179" mass="20430">MSKKEDILRAALKIFTELGTTAASTKSIAVEAGVSEALIFKHFKSKDNLIEEILKSGYREATRLVATYIEYKSPEDYISNILGLPKILVLANKDFWQMQYKIIPLNAMGMAHHRLFMKPCHDVLIKAFAELGYRKPILEAEILLLFIEGLWKHIAANEFDVEHIDEIIHLTKKKYGLIA</sequence>
<protein>
    <submittedName>
        <fullName evidence="4">TetR/AcrR family transcriptional regulator</fullName>
    </submittedName>
</protein>
<dbReference type="EMBL" id="JAERSE020000005">
    <property type="protein sequence ID" value="MCA6069215.1"/>
    <property type="molecule type" value="Genomic_DNA"/>
</dbReference>
<gene>
    <name evidence="4" type="ORF">JI747_018770</name>
</gene>
<dbReference type="InterPro" id="IPR009057">
    <property type="entry name" value="Homeodomain-like_sf"/>
</dbReference>
<dbReference type="PRINTS" id="PR00455">
    <property type="entry name" value="HTHTETR"/>
</dbReference>
<dbReference type="PANTHER" id="PTHR30055">
    <property type="entry name" value="HTH-TYPE TRANSCRIPTIONAL REGULATOR RUTR"/>
    <property type="match status" value="1"/>
</dbReference>
<keyword evidence="1 2" id="KW-0238">DNA-binding</keyword>
<feature type="domain" description="HTH tetR-type" evidence="3">
    <location>
        <begin position="1"/>
        <end position="61"/>
    </location>
</feature>
<evidence type="ECO:0000256" key="2">
    <source>
        <dbReference type="PROSITE-ProRule" id="PRU00335"/>
    </source>
</evidence>
<evidence type="ECO:0000313" key="5">
    <source>
        <dbReference type="Proteomes" id="UP000618240"/>
    </source>
</evidence>
<comment type="caution">
    <text evidence="4">The sequence shown here is derived from an EMBL/GenBank/DDBJ whole genome shotgun (WGS) entry which is preliminary data.</text>
</comment>
<reference evidence="4 5" key="1">
    <citation type="submission" date="2021-09" db="EMBL/GenBank/DDBJ databases">
        <title>Genome sequencing and assembly of Chryseobacterium sp. RG1.</title>
        <authorList>
            <person name="Chhetri G."/>
        </authorList>
    </citation>
    <scope>NUCLEOTIDE SEQUENCE [LARGE SCALE GENOMIC DNA]</scope>
    <source>
        <strain evidence="4 5">RG1</strain>
    </source>
</reference>
<evidence type="ECO:0000313" key="4">
    <source>
        <dbReference type="EMBL" id="MCA6069215.1"/>
    </source>
</evidence>
<organism evidence="4 5">
    <name type="scientific">Chryseobacterium tagetis</name>
    <dbReference type="NCBI Taxonomy" id="2801334"/>
    <lineage>
        <taxon>Bacteria</taxon>
        <taxon>Pseudomonadati</taxon>
        <taxon>Bacteroidota</taxon>
        <taxon>Flavobacteriia</taxon>
        <taxon>Flavobacteriales</taxon>
        <taxon>Weeksellaceae</taxon>
        <taxon>Chryseobacterium group</taxon>
        <taxon>Chryseobacterium</taxon>
    </lineage>
</organism>
<dbReference type="PROSITE" id="PS50977">
    <property type="entry name" value="HTH_TETR_2"/>
    <property type="match status" value="1"/>
</dbReference>
<dbReference type="RefSeq" id="WP_225690397.1">
    <property type="nucleotide sequence ID" value="NZ_JAERSE020000005.1"/>
</dbReference>
<accession>A0ABS8A9B5</accession>
<keyword evidence="5" id="KW-1185">Reference proteome</keyword>
<dbReference type="SUPFAM" id="SSF46689">
    <property type="entry name" value="Homeodomain-like"/>
    <property type="match status" value="1"/>
</dbReference>
<evidence type="ECO:0000256" key="1">
    <source>
        <dbReference type="ARBA" id="ARBA00023125"/>
    </source>
</evidence>
<evidence type="ECO:0000259" key="3">
    <source>
        <dbReference type="PROSITE" id="PS50977"/>
    </source>
</evidence>